<dbReference type="HOGENOM" id="CLU_375868_0_0_0"/>
<evidence type="ECO:0000256" key="1">
    <source>
        <dbReference type="SAM" id="SignalP"/>
    </source>
</evidence>
<dbReference type="EMBL" id="CP007128">
    <property type="protein sequence ID" value="AHG91403.1"/>
    <property type="molecule type" value="Genomic_DNA"/>
</dbReference>
<name>W0RPI7_9BACT</name>
<reference evidence="2 3" key="1">
    <citation type="journal article" date="2014" name="Genome Announc.">
        <title>Genome Sequence and Methylome of Soil Bacterium Gemmatirosa kalamazoonensis KBS708T, a Member of the Rarely Cultivated Gemmatimonadetes Phylum.</title>
        <authorList>
            <person name="Debruyn J.M."/>
            <person name="Radosevich M."/>
            <person name="Wommack K.E."/>
            <person name="Polson S.W."/>
            <person name="Hauser L.J."/>
            <person name="Fawaz M.N."/>
            <person name="Korlach J."/>
            <person name="Tsai Y.C."/>
        </authorList>
    </citation>
    <scope>NUCLEOTIDE SEQUENCE [LARGE SCALE GENOMIC DNA]</scope>
    <source>
        <strain evidence="2 3">KBS708</strain>
    </source>
</reference>
<sequence>MPRHLLALALTILGASSAGAQPAAPCDTAAVAATAAAPSGDPRAWNSAQALALVARAGCRRRTQLADTSLHDYQATARGYLTFLGQLGDIEIPRVIQATQVATQVYWKAPNISKQIVVGERDTTLLPTDNAFYRDRYGVVQNNFPDVIRVGEGRDVADVPHPLSALGLAAYDFAVRDSLRIRVGGGTLGVIELQVRPKDPSQPRLVGSLFIDRDDAQVVRMAFTFTRSAYLDKRNDAVSIVLENALVQGRYWLPRHQEVEVRRSGTWLDFPAHGIVRGRWEIGDYAVNVNVPPRTFAGAPLEFRPPLARRQYPFAGRVLDSLPADVRTVSDEDVRRVQAQAQALVQREVLARARGSALSARAISDFVRVNRVEGLAVGAGYTLRPGSGNGITARGRYGFDDEQPKGRLVLQHAWPSGVALRLGGSRDFREAGDEPEGSALRNSLAAQEFGSDYTDPYDAAGVALGLDLPETWLGLRPTIELAGEWQDSLAVHARPFNGRYERTIPARRTETLRLTLGAERPNAAGPFGTEWRGSAQLRLATWADRGESFTCGASDGTCGSLARAAFALHVERPFGRERIVTHTTFGVVGGHRTAPMIVGGCADIRILCSGEAADADVPPQDLVYLGGPVTGPGYAFHEFAGGVAASQRVEWRSPVPFPSLSLGTYGRAPASATLAPYVHTVYVARPASFQPRRVGWYPSLGIGAYAFFDLVRFDVARGLRDKRWTFSVDVARDFWRIL</sequence>
<dbReference type="InParanoid" id="W0RPI7"/>
<feature type="signal peptide" evidence="1">
    <location>
        <begin position="1"/>
        <end position="20"/>
    </location>
</feature>
<dbReference type="STRING" id="861299.J421_3866"/>
<feature type="chain" id="PRO_5004794392" evidence="1">
    <location>
        <begin position="21"/>
        <end position="738"/>
    </location>
</feature>
<dbReference type="eggNOG" id="ENOG5033PPB">
    <property type="taxonomic scope" value="Bacteria"/>
</dbReference>
<dbReference type="AlphaFoldDB" id="W0RPI7"/>
<protein>
    <submittedName>
        <fullName evidence="2">Uncharacterized protein</fullName>
    </submittedName>
</protein>
<dbReference type="Proteomes" id="UP000019151">
    <property type="component" value="Chromosome"/>
</dbReference>
<gene>
    <name evidence="2" type="ORF">J421_3866</name>
</gene>
<evidence type="ECO:0000313" key="3">
    <source>
        <dbReference type="Proteomes" id="UP000019151"/>
    </source>
</evidence>
<evidence type="ECO:0000313" key="2">
    <source>
        <dbReference type="EMBL" id="AHG91403.1"/>
    </source>
</evidence>
<dbReference type="Gene3D" id="2.40.160.50">
    <property type="entry name" value="membrane protein fhac: a member of the omp85/tpsb transporter family"/>
    <property type="match status" value="1"/>
</dbReference>
<dbReference type="KEGG" id="gba:J421_3866"/>
<dbReference type="RefSeq" id="WP_025412852.1">
    <property type="nucleotide sequence ID" value="NZ_CP007128.1"/>
</dbReference>
<dbReference type="OrthoDB" id="9760854at2"/>
<proteinExistence type="predicted"/>
<organism evidence="2 3">
    <name type="scientific">Gemmatirosa kalamazoonensis</name>
    <dbReference type="NCBI Taxonomy" id="861299"/>
    <lineage>
        <taxon>Bacteria</taxon>
        <taxon>Pseudomonadati</taxon>
        <taxon>Gemmatimonadota</taxon>
        <taxon>Gemmatimonadia</taxon>
        <taxon>Gemmatimonadales</taxon>
        <taxon>Gemmatimonadaceae</taxon>
        <taxon>Gemmatirosa</taxon>
    </lineage>
</organism>
<keyword evidence="3" id="KW-1185">Reference proteome</keyword>
<accession>W0RPI7</accession>
<keyword evidence="1" id="KW-0732">Signal</keyword>